<dbReference type="PANTHER" id="PTHR22916:SF3">
    <property type="entry name" value="UDP-GLCNAC:BETAGAL BETA-1,3-N-ACETYLGLUCOSAMINYLTRANSFERASE-LIKE PROTEIN 1"/>
    <property type="match status" value="1"/>
</dbReference>
<evidence type="ECO:0000313" key="2">
    <source>
        <dbReference type="EMBL" id="PIZ44204.1"/>
    </source>
</evidence>
<name>A0A2M7TEX0_UNCKA</name>
<dbReference type="GO" id="GO:0016758">
    <property type="term" value="F:hexosyltransferase activity"/>
    <property type="evidence" value="ECO:0007669"/>
    <property type="project" value="UniProtKB-ARBA"/>
</dbReference>
<feature type="domain" description="Glycosyltransferase 2-like" evidence="1">
    <location>
        <begin position="10"/>
        <end position="171"/>
    </location>
</feature>
<organism evidence="2 3">
    <name type="scientific">candidate division WWE3 bacterium CG_4_10_14_0_2_um_filter_41_14</name>
    <dbReference type="NCBI Taxonomy" id="1975072"/>
    <lineage>
        <taxon>Bacteria</taxon>
        <taxon>Katanobacteria</taxon>
    </lineage>
</organism>
<proteinExistence type="predicted"/>
<dbReference type="SUPFAM" id="SSF53448">
    <property type="entry name" value="Nucleotide-diphospho-sugar transferases"/>
    <property type="match status" value="1"/>
</dbReference>
<evidence type="ECO:0000313" key="3">
    <source>
        <dbReference type="Proteomes" id="UP000228920"/>
    </source>
</evidence>
<evidence type="ECO:0000259" key="1">
    <source>
        <dbReference type="Pfam" id="PF00535"/>
    </source>
</evidence>
<dbReference type="AlphaFoldDB" id="A0A2M7TEX0"/>
<dbReference type="Proteomes" id="UP000228920">
    <property type="component" value="Unassembled WGS sequence"/>
</dbReference>
<reference evidence="3" key="1">
    <citation type="submission" date="2017-09" db="EMBL/GenBank/DDBJ databases">
        <title>Depth-based differentiation of microbial function through sediment-hosted aquifers and enrichment of novel symbionts in the deep terrestrial subsurface.</title>
        <authorList>
            <person name="Probst A.J."/>
            <person name="Ladd B."/>
            <person name="Jarett J.K."/>
            <person name="Geller-Mcgrath D.E."/>
            <person name="Sieber C.M.K."/>
            <person name="Emerson J.B."/>
            <person name="Anantharaman K."/>
            <person name="Thomas B.C."/>
            <person name="Malmstrom R."/>
            <person name="Stieglmeier M."/>
            <person name="Klingl A."/>
            <person name="Woyke T."/>
            <person name="Ryan C.M."/>
            <person name="Banfield J.F."/>
        </authorList>
    </citation>
    <scope>NUCLEOTIDE SEQUENCE [LARGE SCALE GENOMIC DNA]</scope>
</reference>
<gene>
    <name evidence="2" type="ORF">COY32_06905</name>
</gene>
<sequence>MVKDTMPIVSVIIPTYNSANYIEETVQSVFAQIYTDYEVIVINDGSTDHTLDILEKYKDRLTVLTKSNGGPASARNEGIRESNGQFIAFLDADDIWKPNKLELQVAFMQQNRDIGYCYANAECFSVTKDGNRVHRRDLICSISGMVFREQFWSNFIVNSTVMVRRTCLDEIGLLDESKKLIGAEDYDLWLRLNRKFALGNIAVILAEYRLREDSLVGESYEKAFHKHVFIYNKFYSQYKDTQERVSLTHNQAIGDLHLRYAYKNFISSQYYLAINKAVFSIRYTPIRGAVATCLYALRIRQKRIWRKLITNFDLWHQISGETW</sequence>
<dbReference type="InterPro" id="IPR001173">
    <property type="entry name" value="Glyco_trans_2-like"/>
</dbReference>
<accession>A0A2M7TEX0</accession>
<comment type="caution">
    <text evidence="2">The sequence shown here is derived from an EMBL/GenBank/DDBJ whole genome shotgun (WGS) entry which is preliminary data.</text>
</comment>
<dbReference type="InterPro" id="IPR029044">
    <property type="entry name" value="Nucleotide-diphossugar_trans"/>
</dbReference>
<dbReference type="Pfam" id="PF00535">
    <property type="entry name" value="Glycos_transf_2"/>
    <property type="match status" value="1"/>
</dbReference>
<dbReference type="Gene3D" id="3.90.550.10">
    <property type="entry name" value="Spore Coat Polysaccharide Biosynthesis Protein SpsA, Chain A"/>
    <property type="match status" value="1"/>
</dbReference>
<protein>
    <recommendedName>
        <fullName evidence="1">Glycosyltransferase 2-like domain-containing protein</fullName>
    </recommendedName>
</protein>
<dbReference type="EMBL" id="PFNL01000191">
    <property type="protein sequence ID" value="PIZ44204.1"/>
    <property type="molecule type" value="Genomic_DNA"/>
</dbReference>
<dbReference type="PANTHER" id="PTHR22916">
    <property type="entry name" value="GLYCOSYLTRANSFERASE"/>
    <property type="match status" value="1"/>
</dbReference>